<comment type="subcellular location">
    <subcellularLocation>
        <location evidence="2">Cell membrane</location>
        <topology evidence="2">Multi-pass membrane protein</topology>
    </subcellularLocation>
</comment>
<dbReference type="SUPFAM" id="SSF158472">
    <property type="entry name" value="HAMP domain-like"/>
    <property type="match status" value="1"/>
</dbReference>
<accession>A0ABW6KDY6</accession>
<evidence type="ECO:0000256" key="13">
    <source>
        <dbReference type="ARBA" id="ARBA00023136"/>
    </source>
</evidence>
<protein>
    <recommendedName>
        <fullName evidence="3">histidine kinase</fullName>
        <ecNumber evidence="3">2.7.13.3</ecNumber>
    </recommendedName>
</protein>
<dbReference type="Pfam" id="PF00512">
    <property type="entry name" value="HisKA"/>
    <property type="match status" value="1"/>
</dbReference>
<dbReference type="SUPFAM" id="SSF47384">
    <property type="entry name" value="Homodimeric domain of signal transducing histidine kinase"/>
    <property type="match status" value="1"/>
</dbReference>
<dbReference type="Gene3D" id="1.10.287.130">
    <property type="match status" value="1"/>
</dbReference>
<feature type="domain" description="HAMP" evidence="17">
    <location>
        <begin position="181"/>
        <end position="232"/>
    </location>
</feature>
<keyword evidence="11 15" id="KW-1133">Transmembrane helix</keyword>
<keyword evidence="5" id="KW-0597">Phosphoprotein</keyword>
<feature type="transmembrane region" description="Helical" evidence="15">
    <location>
        <begin position="159"/>
        <end position="179"/>
    </location>
</feature>
<dbReference type="SMART" id="SM00388">
    <property type="entry name" value="HisKA"/>
    <property type="match status" value="1"/>
</dbReference>
<evidence type="ECO:0000256" key="1">
    <source>
        <dbReference type="ARBA" id="ARBA00000085"/>
    </source>
</evidence>
<dbReference type="InterPro" id="IPR003594">
    <property type="entry name" value="HATPase_dom"/>
</dbReference>
<dbReference type="InterPro" id="IPR003660">
    <property type="entry name" value="HAMP_dom"/>
</dbReference>
<dbReference type="GO" id="GO:0005524">
    <property type="term" value="F:ATP binding"/>
    <property type="evidence" value="ECO:0007669"/>
    <property type="project" value="UniProtKB-KW"/>
</dbReference>
<keyword evidence="7 15" id="KW-0812">Transmembrane</keyword>
<comment type="catalytic activity">
    <reaction evidence="1">
        <text>ATP + protein L-histidine = ADP + protein N-phospho-L-histidine.</text>
        <dbReference type="EC" id="2.7.13.3"/>
    </reaction>
</comment>
<organism evidence="18 19">
    <name type="scientific">Cytobacillus spartinae</name>
    <dbReference type="NCBI Taxonomy" id="3299023"/>
    <lineage>
        <taxon>Bacteria</taxon>
        <taxon>Bacillati</taxon>
        <taxon>Bacillota</taxon>
        <taxon>Bacilli</taxon>
        <taxon>Bacillales</taxon>
        <taxon>Bacillaceae</taxon>
        <taxon>Cytobacillus</taxon>
    </lineage>
</organism>
<dbReference type="SMART" id="SM00387">
    <property type="entry name" value="HATPase_c"/>
    <property type="match status" value="1"/>
</dbReference>
<dbReference type="Gene3D" id="6.10.340.10">
    <property type="match status" value="1"/>
</dbReference>
<keyword evidence="9" id="KW-0418">Kinase</keyword>
<evidence type="ECO:0000256" key="3">
    <source>
        <dbReference type="ARBA" id="ARBA00012438"/>
    </source>
</evidence>
<reference evidence="18 19" key="1">
    <citation type="submission" date="2024-08" db="EMBL/GenBank/DDBJ databases">
        <title>Two novel Cytobacillus novel species.</title>
        <authorList>
            <person name="Liu G."/>
        </authorList>
    </citation>
    <scope>NUCLEOTIDE SEQUENCE [LARGE SCALE GENOMIC DNA]</scope>
    <source>
        <strain evidence="18 19">FJAT-54145</strain>
    </source>
</reference>
<dbReference type="InterPro" id="IPR050398">
    <property type="entry name" value="HssS/ArlS-like"/>
</dbReference>
<dbReference type="InterPro" id="IPR036890">
    <property type="entry name" value="HATPase_C_sf"/>
</dbReference>
<keyword evidence="19" id="KW-1185">Reference proteome</keyword>
<keyword evidence="4" id="KW-1003">Cell membrane</keyword>
<name>A0ABW6KDY6_9BACI</name>
<dbReference type="InterPro" id="IPR005467">
    <property type="entry name" value="His_kinase_dom"/>
</dbReference>
<dbReference type="PRINTS" id="PR00344">
    <property type="entry name" value="BCTRLSENSOR"/>
</dbReference>
<dbReference type="CDD" id="cd06225">
    <property type="entry name" value="HAMP"/>
    <property type="match status" value="1"/>
</dbReference>
<dbReference type="PROSITE" id="PS50885">
    <property type="entry name" value="HAMP"/>
    <property type="match status" value="1"/>
</dbReference>
<evidence type="ECO:0000256" key="8">
    <source>
        <dbReference type="ARBA" id="ARBA00022741"/>
    </source>
</evidence>
<keyword evidence="6" id="KW-0808">Transferase</keyword>
<dbReference type="InterPro" id="IPR003661">
    <property type="entry name" value="HisK_dim/P_dom"/>
</dbReference>
<dbReference type="InterPro" id="IPR004358">
    <property type="entry name" value="Sig_transdc_His_kin-like_C"/>
</dbReference>
<evidence type="ECO:0000256" key="6">
    <source>
        <dbReference type="ARBA" id="ARBA00022679"/>
    </source>
</evidence>
<evidence type="ECO:0000256" key="10">
    <source>
        <dbReference type="ARBA" id="ARBA00022840"/>
    </source>
</evidence>
<evidence type="ECO:0000256" key="5">
    <source>
        <dbReference type="ARBA" id="ARBA00022553"/>
    </source>
</evidence>
<dbReference type="SUPFAM" id="SSF55874">
    <property type="entry name" value="ATPase domain of HSP90 chaperone/DNA topoisomerase II/histidine kinase"/>
    <property type="match status" value="1"/>
</dbReference>
<dbReference type="Proteomes" id="UP001601059">
    <property type="component" value="Unassembled WGS sequence"/>
</dbReference>
<proteinExistence type="predicted"/>
<dbReference type="PANTHER" id="PTHR45528:SF1">
    <property type="entry name" value="SENSOR HISTIDINE KINASE CPXA"/>
    <property type="match status" value="1"/>
</dbReference>
<evidence type="ECO:0000256" key="15">
    <source>
        <dbReference type="SAM" id="Phobius"/>
    </source>
</evidence>
<sequence length="498" mass="58241">MKIKYWLISSYLIVMILPVLFLYILFQLVQSYDQKQEVLDYLDVQSKLDLYEELLSNPALYTTGDQDEYNRLKDYTQNKVFFTLYNEDGLIVFSTGSNSKMGFKENEESIYQDLYELRSTYETFEYKHPVFQNEELIGFYEISFLRLDWLSGVEDRKTWAMVLYIVTFILIYAVVLYLLQRKLFRPLKQLIWEMNQFAKGEKVNQLPKKKDEIGELIIHFEQMQKEINQKEQDLIHAHQQKQYMIASISHDLKTPLTAIRVNAEGLLEEKGLEEALENRLNTIVGKADYIHQLIDDLTMYNILQSSQYEIDTVEVEGQEFFEMVLSDYDQLADSYGIHFVQDVNVRGNYFVNTKQMLRLFDNLMMNALHHTDRDKMIWSTVFSTNSTLPEFLFNEAKEQILNFNRKLEGAWIVVQNEGEAIPTDEQDKLFEPLYQRDPSRSKVTNQGNRGSGLGLSIAKMIIEKLDGNIVATSTAGKGTTFICFLPSANSKEEINFHE</sequence>
<keyword evidence="13 15" id="KW-0472">Membrane</keyword>
<keyword evidence="12" id="KW-0902">Two-component regulatory system</keyword>
<evidence type="ECO:0000256" key="12">
    <source>
        <dbReference type="ARBA" id="ARBA00023012"/>
    </source>
</evidence>
<keyword evidence="10 18" id="KW-0067">ATP-binding</keyword>
<evidence type="ECO:0000256" key="11">
    <source>
        <dbReference type="ARBA" id="ARBA00022989"/>
    </source>
</evidence>
<evidence type="ECO:0000259" key="16">
    <source>
        <dbReference type="PROSITE" id="PS50109"/>
    </source>
</evidence>
<dbReference type="CDD" id="cd00082">
    <property type="entry name" value="HisKA"/>
    <property type="match status" value="1"/>
</dbReference>
<evidence type="ECO:0000259" key="17">
    <source>
        <dbReference type="PROSITE" id="PS50885"/>
    </source>
</evidence>
<gene>
    <name evidence="18" type="ORF">ACFYKX_17475</name>
</gene>
<dbReference type="SMART" id="SM00304">
    <property type="entry name" value="HAMP"/>
    <property type="match status" value="1"/>
</dbReference>
<evidence type="ECO:0000256" key="14">
    <source>
        <dbReference type="SAM" id="Coils"/>
    </source>
</evidence>
<evidence type="ECO:0000313" key="19">
    <source>
        <dbReference type="Proteomes" id="UP001601059"/>
    </source>
</evidence>
<dbReference type="Pfam" id="PF00672">
    <property type="entry name" value="HAMP"/>
    <property type="match status" value="1"/>
</dbReference>
<feature type="transmembrane region" description="Helical" evidence="15">
    <location>
        <begin position="5"/>
        <end position="26"/>
    </location>
</feature>
<dbReference type="Gene3D" id="3.30.565.10">
    <property type="entry name" value="Histidine kinase-like ATPase, C-terminal domain"/>
    <property type="match status" value="1"/>
</dbReference>
<evidence type="ECO:0000313" key="18">
    <source>
        <dbReference type="EMBL" id="MFE8702391.1"/>
    </source>
</evidence>
<keyword evidence="8" id="KW-0547">Nucleotide-binding</keyword>
<dbReference type="PANTHER" id="PTHR45528">
    <property type="entry name" value="SENSOR HISTIDINE KINASE CPXA"/>
    <property type="match status" value="1"/>
</dbReference>
<evidence type="ECO:0000256" key="9">
    <source>
        <dbReference type="ARBA" id="ARBA00022777"/>
    </source>
</evidence>
<evidence type="ECO:0000256" key="4">
    <source>
        <dbReference type="ARBA" id="ARBA00022475"/>
    </source>
</evidence>
<dbReference type="PROSITE" id="PS50109">
    <property type="entry name" value="HIS_KIN"/>
    <property type="match status" value="1"/>
</dbReference>
<feature type="domain" description="Histidine kinase" evidence="16">
    <location>
        <begin position="247"/>
        <end position="489"/>
    </location>
</feature>
<comment type="caution">
    <text evidence="18">The sequence shown here is derived from an EMBL/GenBank/DDBJ whole genome shotgun (WGS) entry which is preliminary data.</text>
</comment>
<dbReference type="EMBL" id="JBIACK010000009">
    <property type="protein sequence ID" value="MFE8702391.1"/>
    <property type="molecule type" value="Genomic_DNA"/>
</dbReference>
<dbReference type="EC" id="2.7.13.3" evidence="3"/>
<feature type="coiled-coil region" evidence="14">
    <location>
        <begin position="213"/>
        <end position="240"/>
    </location>
</feature>
<keyword evidence="14" id="KW-0175">Coiled coil</keyword>
<evidence type="ECO:0000256" key="2">
    <source>
        <dbReference type="ARBA" id="ARBA00004651"/>
    </source>
</evidence>
<dbReference type="Pfam" id="PF02518">
    <property type="entry name" value="HATPase_c"/>
    <property type="match status" value="1"/>
</dbReference>
<evidence type="ECO:0000256" key="7">
    <source>
        <dbReference type="ARBA" id="ARBA00022692"/>
    </source>
</evidence>
<dbReference type="RefSeq" id="WP_389362358.1">
    <property type="nucleotide sequence ID" value="NZ_JBIACK010000009.1"/>
</dbReference>
<dbReference type="InterPro" id="IPR036097">
    <property type="entry name" value="HisK_dim/P_sf"/>
</dbReference>